<dbReference type="AlphaFoldDB" id="A0A3N4VPK3"/>
<protein>
    <submittedName>
        <fullName evidence="2">Uncharacterized protein</fullName>
    </submittedName>
</protein>
<dbReference type="RefSeq" id="WP_123769329.1">
    <property type="nucleotide sequence ID" value="NZ_RKQN01000001.1"/>
</dbReference>
<sequence length="129" mass="14087">MSIHSKARRNAGKRRARTAGETEAAPIEPHADLRDRQGELLGGIVRREGEWTLGLGGKIVGDTHSAARALAILRRAAALHEREGTQVRLSCSATLRRAAEREAAEQGLSFEQFERRLAEEMAAAAANRH</sequence>
<gene>
    <name evidence="2" type="ORF">EDC50_1011</name>
</gene>
<dbReference type="EMBL" id="RKQN01000001">
    <property type="protein sequence ID" value="RPE81809.1"/>
    <property type="molecule type" value="Genomic_DNA"/>
</dbReference>
<feature type="region of interest" description="Disordered" evidence="1">
    <location>
        <begin position="1"/>
        <end position="34"/>
    </location>
</feature>
<feature type="compositionally biased region" description="Basic residues" evidence="1">
    <location>
        <begin position="1"/>
        <end position="17"/>
    </location>
</feature>
<dbReference type="Proteomes" id="UP000269708">
    <property type="component" value="Unassembled WGS sequence"/>
</dbReference>
<dbReference type="OrthoDB" id="5976053at2"/>
<organism evidence="2 3">
    <name type="scientific">Vulcaniibacterium tengchongense</name>
    <dbReference type="NCBI Taxonomy" id="1273429"/>
    <lineage>
        <taxon>Bacteria</taxon>
        <taxon>Pseudomonadati</taxon>
        <taxon>Pseudomonadota</taxon>
        <taxon>Gammaproteobacteria</taxon>
        <taxon>Lysobacterales</taxon>
        <taxon>Lysobacteraceae</taxon>
        <taxon>Vulcaniibacterium</taxon>
    </lineage>
</organism>
<proteinExistence type="predicted"/>
<accession>A0A3N4VPK3</accession>
<name>A0A3N4VPK3_9GAMM</name>
<keyword evidence="3" id="KW-1185">Reference proteome</keyword>
<comment type="caution">
    <text evidence="2">The sequence shown here is derived from an EMBL/GenBank/DDBJ whole genome shotgun (WGS) entry which is preliminary data.</text>
</comment>
<evidence type="ECO:0000313" key="2">
    <source>
        <dbReference type="EMBL" id="RPE81809.1"/>
    </source>
</evidence>
<reference evidence="2 3" key="1">
    <citation type="submission" date="2018-11" db="EMBL/GenBank/DDBJ databases">
        <title>Genomic Encyclopedia of Type Strains, Phase IV (KMG-IV): sequencing the most valuable type-strain genomes for metagenomic binning, comparative biology and taxonomic classification.</title>
        <authorList>
            <person name="Goeker M."/>
        </authorList>
    </citation>
    <scope>NUCLEOTIDE SEQUENCE [LARGE SCALE GENOMIC DNA]</scope>
    <source>
        <strain evidence="2 3">DSM 25623</strain>
    </source>
</reference>
<evidence type="ECO:0000256" key="1">
    <source>
        <dbReference type="SAM" id="MobiDB-lite"/>
    </source>
</evidence>
<evidence type="ECO:0000313" key="3">
    <source>
        <dbReference type="Proteomes" id="UP000269708"/>
    </source>
</evidence>